<dbReference type="SUPFAM" id="SSF56672">
    <property type="entry name" value="DNA/RNA polymerases"/>
    <property type="match status" value="1"/>
</dbReference>
<evidence type="ECO:0000259" key="2">
    <source>
        <dbReference type="Pfam" id="PF00078"/>
    </source>
</evidence>
<feature type="domain" description="Reverse transcriptase" evidence="2">
    <location>
        <begin position="86"/>
        <end position="157"/>
    </location>
</feature>
<evidence type="ECO:0000313" key="3">
    <source>
        <dbReference type="EMBL" id="KAK6729417.1"/>
    </source>
</evidence>
<dbReference type="EMBL" id="JAVFWL010000001">
    <property type="protein sequence ID" value="KAK6729417.1"/>
    <property type="molecule type" value="Genomic_DNA"/>
</dbReference>
<dbReference type="Proteomes" id="UP001303046">
    <property type="component" value="Unassembled WGS sequence"/>
</dbReference>
<evidence type="ECO:0000256" key="1">
    <source>
        <dbReference type="SAM" id="Coils"/>
    </source>
</evidence>
<dbReference type="PANTHER" id="PTHR47027:SF20">
    <property type="entry name" value="REVERSE TRANSCRIPTASE-LIKE PROTEIN WITH RNA-DIRECTED DNA POLYMERASE DOMAIN"/>
    <property type="match status" value="1"/>
</dbReference>
<dbReference type="InterPro" id="IPR000477">
    <property type="entry name" value="RT_dom"/>
</dbReference>
<accession>A0ABR1BVN6</accession>
<keyword evidence="4" id="KW-1185">Reference proteome</keyword>
<name>A0ABR1BVN6_NECAM</name>
<dbReference type="InterPro" id="IPR043128">
    <property type="entry name" value="Rev_trsase/Diguanyl_cyclase"/>
</dbReference>
<proteinExistence type="predicted"/>
<protein>
    <recommendedName>
        <fullName evidence="2">Reverse transcriptase domain-containing protein</fullName>
    </recommendedName>
</protein>
<evidence type="ECO:0000313" key="4">
    <source>
        <dbReference type="Proteomes" id="UP001303046"/>
    </source>
</evidence>
<sequence>MGAQLKTVLLNKRDIPLKDPTLWVAQKRSHPVYLTSDDMSRAAGIREKNYKYKFWWRTCQSEGGGVYLAAKREAKKAVSKKQYPWTLLFADDVVLASETRDDLQKQVQSLKDRLQQNGLRLNVSKTEYTEVGPKIDGLICVDGSELKMDCFKYLGSKVTSIGDIEQKGRARVNVAWKREMATGVLCDKKVPV</sequence>
<dbReference type="PANTHER" id="PTHR47027">
    <property type="entry name" value="REVERSE TRANSCRIPTASE DOMAIN-CONTAINING PROTEIN"/>
    <property type="match status" value="1"/>
</dbReference>
<reference evidence="3 4" key="1">
    <citation type="submission" date="2023-08" db="EMBL/GenBank/DDBJ databases">
        <title>A Necator americanus chromosomal reference genome.</title>
        <authorList>
            <person name="Ilik V."/>
            <person name="Petrzelkova K.J."/>
            <person name="Pardy F."/>
            <person name="Fuh T."/>
            <person name="Niatou-Singa F.S."/>
            <person name="Gouil Q."/>
            <person name="Baker L."/>
            <person name="Ritchie M.E."/>
            <person name="Jex A.R."/>
            <person name="Gazzola D."/>
            <person name="Li H."/>
            <person name="Toshio Fujiwara R."/>
            <person name="Zhan B."/>
            <person name="Aroian R.V."/>
            <person name="Pafco B."/>
            <person name="Schwarz E.M."/>
        </authorList>
    </citation>
    <scope>NUCLEOTIDE SEQUENCE [LARGE SCALE GENOMIC DNA]</scope>
    <source>
        <strain evidence="3 4">Aroian</strain>
        <tissue evidence="3">Whole animal</tissue>
    </source>
</reference>
<dbReference type="InterPro" id="IPR043502">
    <property type="entry name" value="DNA/RNA_pol_sf"/>
</dbReference>
<feature type="coiled-coil region" evidence="1">
    <location>
        <begin position="93"/>
        <end position="120"/>
    </location>
</feature>
<dbReference type="Gene3D" id="3.30.70.270">
    <property type="match status" value="1"/>
</dbReference>
<organism evidence="3 4">
    <name type="scientific">Necator americanus</name>
    <name type="common">Human hookworm</name>
    <dbReference type="NCBI Taxonomy" id="51031"/>
    <lineage>
        <taxon>Eukaryota</taxon>
        <taxon>Metazoa</taxon>
        <taxon>Ecdysozoa</taxon>
        <taxon>Nematoda</taxon>
        <taxon>Chromadorea</taxon>
        <taxon>Rhabditida</taxon>
        <taxon>Rhabditina</taxon>
        <taxon>Rhabditomorpha</taxon>
        <taxon>Strongyloidea</taxon>
        <taxon>Ancylostomatidae</taxon>
        <taxon>Bunostominae</taxon>
        <taxon>Necator</taxon>
    </lineage>
</organism>
<keyword evidence="1" id="KW-0175">Coiled coil</keyword>
<gene>
    <name evidence="3" type="primary">Necator_chrI.g2586</name>
    <name evidence="3" type="ORF">RB195_006458</name>
</gene>
<comment type="caution">
    <text evidence="3">The sequence shown here is derived from an EMBL/GenBank/DDBJ whole genome shotgun (WGS) entry which is preliminary data.</text>
</comment>
<dbReference type="Pfam" id="PF00078">
    <property type="entry name" value="RVT_1"/>
    <property type="match status" value="1"/>
</dbReference>